<dbReference type="RefSeq" id="WP_011811694.1">
    <property type="nucleotide sequence ID" value="NC_008786.1"/>
</dbReference>
<proteinExistence type="predicted"/>
<dbReference type="Proteomes" id="UP000000374">
    <property type="component" value="Chromosome"/>
</dbReference>
<dbReference type="PANTHER" id="PTHR30136:SF24">
    <property type="entry name" value="HTH-TYPE TRANSCRIPTIONAL REPRESSOR ALLR"/>
    <property type="match status" value="1"/>
</dbReference>
<keyword evidence="1" id="KW-0805">Transcription regulation</keyword>
<dbReference type="EMBL" id="CP000542">
    <property type="protein sequence ID" value="ABM59707.1"/>
    <property type="molecule type" value="Genomic_DNA"/>
</dbReference>
<feature type="domain" description="IclR-ED" evidence="6">
    <location>
        <begin position="102"/>
        <end position="286"/>
    </location>
</feature>
<dbReference type="eggNOG" id="COG1414">
    <property type="taxonomic scope" value="Bacteria"/>
</dbReference>
<accession>A1WQ00</accession>
<dbReference type="Gene3D" id="3.30.450.40">
    <property type="match status" value="1"/>
</dbReference>
<evidence type="ECO:0000256" key="4">
    <source>
        <dbReference type="SAM" id="MobiDB-lite"/>
    </source>
</evidence>
<dbReference type="Pfam" id="PF01614">
    <property type="entry name" value="IclR_C"/>
    <property type="match status" value="1"/>
</dbReference>
<name>A1WQ00_VEREI</name>
<dbReference type="InterPro" id="IPR014757">
    <property type="entry name" value="Tscrpt_reg_IclR_C"/>
</dbReference>
<evidence type="ECO:0000259" key="6">
    <source>
        <dbReference type="PROSITE" id="PS51078"/>
    </source>
</evidence>
<dbReference type="InterPro" id="IPR050707">
    <property type="entry name" value="HTH_MetabolicPath_Reg"/>
</dbReference>
<dbReference type="GeneID" id="76462349"/>
<dbReference type="SMART" id="SM00346">
    <property type="entry name" value="HTH_ICLR"/>
    <property type="match status" value="1"/>
</dbReference>
<dbReference type="PANTHER" id="PTHR30136">
    <property type="entry name" value="HELIX-TURN-HELIX TRANSCRIPTIONAL REGULATOR, ICLR FAMILY"/>
    <property type="match status" value="1"/>
</dbReference>
<evidence type="ECO:0000256" key="1">
    <source>
        <dbReference type="ARBA" id="ARBA00023015"/>
    </source>
</evidence>
<dbReference type="PROSITE" id="PS51077">
    <property type="entry name" value="HTH_ICLR"/>
    <property type="match status" value="1"/>
</dbReference>
<dbReference type="HOGENOM" id="CLU_062618_6_2_4"/>
<dbReference type="InterPro" id="IPR029016">
    <property type="entry name" value="GAF-like_dom_sf"/>
</dbReference>
<gene>
    <name evidence="7" type="ordered locus">Veis_4000</name>
</gene>
<keyword evidence="2" id="KW-0238">DNA-binding</keyword>
<dbReference type="KEGG" id="vei:Veis_4000"/>
<dbReference type="GO" id="GO:0003700">
    <property type="term" value="F:DNA-binding transcription factor activity"/>
    <property type="evidence" value="ECO:0007669"/>
    <property type="project" value="TreeGrafter"/>
</dbReference>
<feature type="domain" description="HTH iclR-type" evidence="5">
    <location>
        <begin position="39"/>
        <end position="101"/>
    </location>
</feature>
<sequence length="294" mass="31571">MIGPMKTVITPPAPQAADGTPKAPDPAGDTPKAPELVGDTPTMRLIGLLEVIAGKDRRYSLQGLVQETGLPKPTLHRMLQQLESTGLLQREGNGRHYGIGTRLRRLAENLLLNDSLHGARHMVLRQLVQEIGESCNLTALSGSEVVYLDRVETAAPLRFYLHPGSRVPVHCSASGKIFLAQMSLAQRRRLLSNAPLEPYTPKTLTDPEALEKEMRRVRKNGFAIDNEEFLPGLLCIAALVPSGDGGPSNLCIAVQAPVMRLDATKAKGLLPALQRATLALSRIAADSAGPAPDA</sequence>
<dbReference type="Gene3D" id="1.10.10.10">
    <property type="entry name" value="Winged helix-like DNA-binding domain superfamily/Winged helix DNA-binding domain"/>
    <property type="match status" value="1"/>
</dbReference>
<evidence type="ECO:0000313" key="8">
    <source>
        <dbReference type="Proteomes" id="UP000000374"/>
    </source>
</evidence>
<evidence type="ECO:0000259" key="5">
    <source>
        <dbReference type="PROSITE" id="PS51077"/>
    </source>
</evidence>
<dbReference type="GO" id="GO:0045892">
    <property type="term" value="P:negative regulation of DNA-templated transcription"/>
    <property type="evidence" value="ECO:0007669"/>
    <property type="project" value="TreeGrafter"/>
</dbReference>
<evidence type="ECO:0000256" key="3">
    <source>
        <dbReference type="ARBA" id="ARBA00023163"/>
    </source>
</evidence>
<dbReference type="InterPro" id="IPR005471">
    <property type="entry name" value="Tscrpt_reg_IclR_N"/>
</dbReference>
<dbReference type="PROSITE" id="PS51078">
    <property type="entry name" value="ICLR_ED"/>
    <property type="match status" value="1"/>
</dbReference>
<protein>
    <submittedName>
        <fullName evidence="7">Transcriptional regulator, IclR family</fullName>
    </submittedName>
</protein>
<dbReference type="AlphaFoldDB" id="A1WQ00"/>
<organism evidence="7 8">
    <name type="scientific">Verminephrobacter eiseniae (strain EF01-2)</name>
    <dbReference type="NCBI Taxonomy" id="391735"/>
    <lineage>
        <taxon>Bacteria</taxon>
        <taxon>Pseudomonadati</taxon>
        <taxon>Pseudomonadota</taxon>
        <taxon>Betaproteobacteria</taxon>
        <taxon>Burkholderiales</taxon>
        <taxon>Comamonadaceae</taxon>
        <taxon>Verminephrobacter</taxon>
    </lineage>
</organism>
<evidence type="ECO:0000313" key="7">
    <source>
        <dbReference type="EMBL" id="ABM59707.1"/>
    </source>
</evidence>
<dbReference type="GO" id="GO:0003677">
    <property type="term" value="F:DNA binding"/>
    <property type="evidence" value="ECO:0007669"/>
    <property type="project" value="UniProtKB-KW"/>
</dbReference>
<reference evidence="8" key="1">
    <citation type="submission" date="2006-12" db="EMBL/GenBank/DDBJ databases">
        <title>Complete sequence of chromosome 1 of Verminephrobacter eiseniae EF01-2.</title>
        <authorList>
            <person name="Copeland A."/>
            <person name="Lucas S."/>
            <person name="Lapidus A."/>
            <person name="Barry K."/>
            <person name="Detter J.C."/>
            <person name="Glavina del Rio T."/>
            <person name="Dalin E."/>
            <person name="Tice H."/>
            <person name="Pitluck S."/>
            <person name="Chertkov O."/>
            <person name="Brettin T."/>
            <person name="Bruce D."/>
            <person name="Han C."/>
            <person name="Tapia R."/>
            <person name="Gilna P."/>
            <person name="Schmutz J."/>
            <person name="Larimer F."/>
            <person name="Land M."/>
            <person name="Hauser L."/>
            <person name="Kyrpides N."/>
            <person name="Kim E."/>
            <person name="Stahl D."/>
            <person name="Richardson P."/>
        </authorList>
    </citation>
    <scope>NUCLEOTIDE SEQUENCE [LARGE SCALE GENOMIC DNA]</scope>
    <source>
        <strain evidence="8">EF01-2</strain>
    </source>
</reference>
<feature type="region of interest" description="Disordered" evidence="4">
    <location>
        <begin position="1"/>
        <end position="38"/>
    </location>
</feature>
<dbReference type="Pfam" id="PF09339">
    <property type="entry name" value="HTH_IclR"/>
    <property type="match status" value="1"/>
</dbReference>
<keyword evidence="3" id="KW-0804">Transcription</keyword>
<dbReference type="SUPFAM" id="SSF46785">
    <property type="entry name" value="Winged helix' DNA-binding domain"/>
    <property type="match status" value="1"/>
</dbReference>
<dbReference type="InterPro" id="IPR036388">
    <property type="entry name" value="WH-like_DNA-bd_sf"/>
</dbReference>
<dbReference type="InterPro" id="IPR036390">
    <property type="entry name" value="WH_DNA-bd_sf"/>
</dbReference>
<keyword evidence="8" id="KW-1185">Reference proteome</keyword>
<dbReference type="SUPFAM" id="SSF55781">
    <property type="entry name" value="GAF domain-like"/>
    <property type="match status" value="1"/>
</dbReference>
<evidence type="ECO:0000256" key="2">
    <source>
        <dbReference type="ARBA" id="ARBA00023125"/>
    </source>
</evidence>
<dbReference type="STRING" id="391735.Veis_4000"/>